<keyword evidence="8 11" id="KW-0498">Mitosis</keyword>
<evidence type="ECO:0000313" key="13">
    <source>
        <dbReference type="EMBL" id="EPS60912.1"/>
    </source>
</evidence>
<dbReference type="GO" id="GO:0003682">
    <property type="term" value="F:chromatin binding"/>
    <property type="evidence" value="ECO:0007669"/>
    <property type="project" value="TreeGrafter"/>
</dbReference>
<sequence>MLCPNPKPRVSLSPMKNTYFVGSNDDQFERAEARVARAAAIRRKSVVRSSNSNSSNADACLGKDQILELFHNCIKLASENKITQKNTWELNLIDHLCEIVKVEEEDDAETNFQKASCTLEAGVKIYSLRVDSTYSEAYKVLGGINRVGNDNEQDQVVDDGNTRAEDGEIGDKKDQVKKLSPSSTLEPSVASLNVKKFDVAFAVDPLYHQTSAQFDEGGAKGLLFNNLSVYDDCRVLFDSLEIPGKISIPGPQVEAAKTVDLSFANECIQNMVSEMLKASEITPSLRAIREQFGDDDRRPCDSYASAESSVCGANDQLDSEANFDDNNNAGSFGAWEFDHDDRESVVDDGAYAEDRTFPIPSDIPDMASDRLSAHEPDEENRLEEVDQYLFGSLGFSTKLNAWAGPNHWKYRKVKVPENPSNENAIPPKDKGKTRRKADPDIDFSSAVNNDHSHVFLPPKNPKSSLLPKNRTPVNTKLPEDCHYQPEDLVKLFLLPHVLCVGKRGRKTTTDKDSSQPNDRLEEENVPWDGDDDDDDGGDGYGGEAYHDSVEDSDVLVKEPRKTSKIEVRYDTTSKQVDLHSLKQTIWEHIFELSRTRPSHDEETFREDPAVEREETTAEAKAISFKEALATFPDNCRAAASLRDISPHLCFICLLHLANEHGFRIVDRPTLDDLTVHLKP</sequence>
<feature type="region of interest" description="Disordered" evidence="12">
    <location>
        <begin position="150"/>
        <end position="181"/>
    </location>
</feature>
<evidence type="ECO:0000256" key="11">
    <source>
        <dbReference type="PIRNR" id="PIRNR017126"/>
    </source>
</evidence>
<feature type="region of interest" description="Disordered" evidence="12">
    <location>
        <begin position="413"/>
        <end position="471"/>
    </location>
</feature>
<dbReference type="OrthoDB" id="362021at2759"/>
<keyword evidence="9 11" id="KW-0226">DNA condensation</keyword>
<keyword evidence="7 11" id="KW-0132">Cell division</keyword>
<evidence type="ECO:0000256" key="8">
    <source>
        <dbReference type="ARBA" id="ARBA00022776"/>
    </source>
</evidence>
<dbReference type="GO" id="GO:0007076">
    <property type="term" value="P:mitotic chromosome condensation"/>
    <property type="evidence" value="ECO:0007669"/>
    <property type="project" value="InterPro"/>
</dbReference>
<dbReference type="Proteomes" id="UP000015453">
    <property type="component" value="Unassembled WGS sequence"/>
</dbReference>
<dbReference type="PANTHER" id="PTHR13108:SF9">
    <property type="entry name" value="CONDENSIN COMPLEX SUBUNIT 2"/>
    <property type="match status" value="1"/>
</dbReference>
<comment type="caution">
    <text evidence="13">The sequence shown here is derived from an EMBL/GenBank/DDBJ whole genome shotgun (WGS) entry which is preliminary data.</text>
</comment>
<proteinExistence type="inferred from homology"/>
<feature type="compositionally biased region" description="Acidic residues" evidence="12">
    <location>
        <begin position="520"/>
        <end position="537"/>
    </location>
</feature>
<evidence type="ECO:0000256" key="1">
    <source>
        <dbReference type="ARBA" id="ARBA00004286"/>
    </source>
</evidence>
<gene>
    <name evidence="13" type="ORF">M569_13888</name>
</gene>
<evidence type="ECO:0000256" key="5">
    <source>
        <dbReference type="ARBA" id="ARBA00022454"/>
    </source>
</evidence>
<feature type="compositionally biased region" description="Basic and acidic residues" evidence="12">
    <location>
        <begin position="544"/>
        <end position="557"/>
    </location>
</feature>
<dbReference type="GO" id="GO:0000796">
    <property type="term" value="C:condensin complex"/>
    <property type="evidence" value="ECO:0007669"/>
    <property type="project" value="InterPro"/>
</dbReference>
<feature type="compositionally biased region" description="Basic and acidic residues" evidence="12">
    <location>
        <begin position="160"/>
        <end position="177"/>
    </location>
</feature>
<accession>S8DMN8</accession>
<dbReference type="AlphaFoldDB" id="S8DMN8"/>
<keyword evidence="14" id="KW-1185">Reference proteome</keyword>
<name>S8DMN8_9LAMI</name>
<dbReference type="PANTHER" id="PTHR13108">
    <property type="entry name" value="CONDENSIN COMPLEX SUBUNIT 2"/>
    <property type="match status" value="1"/>
</dbReference>
<evidence type="ECO:0000256" key="9">
    <source>
        <dbReference type="ARBA" id="ARBA00023067"/>
    </source>
</evidence>
<organism evidence="13 14">
    <name type="scientific">Genlisea aurea</name>
    <dbReference type="NCBI Taxonomy" id="192259"/>
    <lineage>
        <taxon>Eukaryota</taxon>
        <taxon>Viridiplantae</taxon>
        <taxon>Streptophyta</taxon>
        <taxon>Embryophyta</taxon>
        <taxon>Tracheophyta</taxon>
        <taxon>Spermatophyta</taxon>
        <taxon>Magnoliopsida</taxon>
        <taxon>eudicotyledons</taxon>
        <taxon>Gunneridae</taxon>
        <taxon>Pentapetalae</taxon>
        <taxon>asterids</taxon>
        <taxon>lamiids</taxon>
        <taxon>Lamiales</taxon>
        <taxon>Lentibulariaceae</taxon>
        <taxon>Genlisea</taxon>
    </lineage>
</organism>
<evidence type="ECO:0000256" key="6">
    <source>
        <dbReference type="ARBA" id="ARBA00022490"/>
    </source>
</evidence>
<dbReference type="GO" id="GO:0051301">
    <property type="term" value="P:cell division"/>
    <property type="evidence" value="ECO:0007669"/>
    <property type="project" value="UniProtKB-KW"/>
</dbReference>
<dbReference type="PIRSF" id="PIRSF017126">
    <property type="entry name" value="Condensin_H"/>
    <property type="match status" value="1"/>
</dbReference>
<protein>
    <recommendedName>
        <fullName evidence="4 11">Condensin complex subunit 2</fullName>
    </recommendedName>
</protein>
<evidence type="ECO:0000256" key="3">
    <source>
        <dbReference type="ARBA" id="ARBA00009471"/>
    </source>
</evidence>
<evidence type="ECO:0000256" key="10">
    <source>
        <dbReference type="ARBA" id="ARBA00023306"/>
    </source>
</evidence>
<keyword evidence="5" id="KW-0158">Chromosome</keyword>
<comment type="subcellular location">
    <subcellularLocation>
        <location evidence="1">Chromosome</location>
    </subcellularLocation>
    <subcellularLocation>
        <location evidence="2">Cytoplasm</location>
    </subcellularLocation>
</comment>
<dbReference type="Pfam" id="PF05786">
    <property type="entry name" value="Cnd2"/>
    <property type="match status" value="1"/>
</dbReference>
<keyword evidence="10 11" id="KW-0131">Cell cycle</keyword>
<dbReference type="GO" id="GO:0005737">
    <property type="term" value="C:cytoplasm"/>
    <property type="evidence" value="ECO:0007669"/>
    <property type="project" value="UniProtKB-SubCell"/>
</dbReference>
<evidence type="ECO:0000256" key="2">
    <source>
        <dbReference type="ARBA" id="ARBA00004496"/>
    </source>
</evidence>
<feature type="region of interest" description="Disordered" evidence="12">
    <location>
        <begin position="504"/>
        <end position="557"/>
    </location>
</feature>
<dbReference type="EMBL" id="AUSU01007210">
    <property type="protein sequence ID" value="EPS60912.1"/>
    <property type="molecule type" value="Genomic_DNA"/>
</dbReference>
<comment type="similarity">
    <text evidence="3 11">Belongs to the CND2 (condensin subunit 2) family.</text>
</comment>
<evidence type="ECO:0000256" key="12">
    <source>
        <dbReference type="SAM" id="MobiDB-lite"/>
    </source>
</evidence>
<dbReference type="InterPro" id="IPR022816">
    <property type="entry name" value="Condensin_barren_su2"/>
</dbReference>
<keyword evidence="6" id="KW-0963">Cytoplasm</keyword>
<evidence type="ECO:0000256" key="7">
    <source>
        <dbReference type="ARBA" id="ARBA00022618"/>
    </source>
</evidence>
<reference evidence="13 14" key="1">
    <citation type="journal article" date="2013" name="BMC Genomics">
        <title>The miniature genome of a carnivorous plant Genlisea aurea contains a low number of genes and short non-coding sequences.</title>
        <authorList>
            <person name="Leushkin E.V."/>
            <person name="Sutormin R.A."/>
            <person name="Nabieva E.R."/>
            <person name="Penin A.A."/>
            <person name="Kondrashov A.S."/>
            <person name="Logacheva M.D."/>
        </authorList>
    </citation>
    <scope>NUCLEOTIDE SEQUENCE [LARGE SCALE GENOMIC DNA]</scope>
</reference>
<evidence type="ECO:0000313" key="14">
    <source>
        <dbReference type="Proteomes" id="UP000015453"/>
    </source>
</evidence>
<evidence type="ECO:0000256" key="4">
    <source>
        <dbReference type="ARBA" id="ARBA00016065"/>
    </source>
</evidence>
<comment type="function">
    <text evidence="11">Regulatory subunit of the condensin complex, a complex required for conversion of interphase chromatin into mitotic-like condense chromosomes.</text>
</comment>